<feature type="compositionally biased region" description="Low complexity" evidence="9">
    <location>
        <begin position="165"/>
        <end position="179"/>
    </location>
</feature>
<evidence type="ECO:0000256" key="9">
    <source>
        <dbReference type="SAM" id="MobiDB-lite"/>
    </source>
</evidence>
<keyword evidence="7" id="KW-0804">Transcription</keyword>
<reference evidence="10" key="1">
    <citation type="journal article" date="2014" name="Genome Announc.">
        <title>De novo whole-genome sequence and genome annotation of Lichtheimia ramosa.</title>
        <authorList>
            <person name="Linde J."/>
            <person name="Schwartze V."/>
            <person name="Binder U."/>
            <person name="Lass-Florl C."/>
            <person name="Voigt K."/>
            <person name="Horn F."/>
        </authorList>
    </citation>
    <scope>NUCLEOTIDE SEQUENCE</scope>
    <source>
        <strain evidence="10">JMRC FSU:6197</strain>
    </source>
</reference>
<dbReference type="GO" id="GO:0005634">
    <property type="term" value="C:nucleus"/>
    <property type="evidence" value="ECO:0007669"/>
    <property type="project" value="UniProtKB-SubCell"/>
</dbReference>
<proteinExistence type="inferred from homology"/>
<dbReference type="GO" id="GO:0005737">
    <property type="term" value="C:cytoplasm"/>
    <property type="evidence" value="ECO:0007669"/>
    <property type="project" value="UniProtKB-SubCell"/>
</dbReference>
<keyword evidence="8" id="KW-0539">Nucleus</keyword>
<feature type="compositionally biased region" description="Low complexity" evidence="9">
    <location>
        <begin position="60"/>
        <end position="74"/>
    </location>
</feature>
<evidence type="ECO:0000256" key="1">
    <source>
        <dbReference type="ARBA" id="ARBA00004123"/>
    </source>
</evidence>
<evidence type="ECO:0000256" key="8">
    <source>
        <dbReference type="ARBA" id="ARBA00023242"/>
    </source>
</evidence>
<sequence>MTTIQLLKILKARLTYARFKVQHGMIDKDLDQIQHAVDRRLRVEAQLKAVSYELPPTPPRTQQRSLATRQQQQQRQRDEEEIAAQNLMLMSSPQRRPYKRPLSPMNSPSLPSFQDVVAQVPGYDEKSYLLAESLRSSTATPPPAAPPYAPDMRSPYFPPPGWSGVLPTVTLSPTSSSVPHSKARRK</sequence>
<evidence type="ECO:0000256" key="2">
    <source>
        <dbReference type="ARBA" id="ARBA00004496"/>
    </source>
</evidence>
<dbReference type="OrthoDB" id="2277664at2759"/>
<evidence type="ECO:0000256" key="5">
    <source>
        <dbReference type="ARBA" id="ARBA00022491"/>
    </source>
</evidence>
<comment type="similarity">
    <text evidence="3">Belongs to the WHI5/NRM1 family.</text>
</comment>
<evidence type="ECO:0000256" key="4">
    <source>
        <dbReference type="ARBA" id="ARBA00022490"/>
    </source>
</evidence>
<accession>A0A077WM29</accession>
<organism evidence="10">
    <name type="scientific">Lichtheimia ramosa</name>
    <dbReference type="NCBI Taxonomy" id="688394"/>
    <lineage>
        <taxon>Eukaryota</taxon>
        <taxon>Fungi</taxon>
        <taxon>Fungi incertae sedis</taxon>
        <taxon>Mucoromycota</taxon>
        <taxon>Mucoromycotina</taxon>
        <taxon>Mucoromycetes</taxon>
        <taxon>Mucorales</taxon>
        <taxon>Lichtheimiaceae</taxon>
        <taxon>Lichtheimia</taxon>
    </lineage>
</organism>
<keyword evidence="5" id="KW-0678">Repressor</keyword>
<feature type="region of interest" description="Disordered" evidence="9">
    <location>
        <begin position="53"/>
        <end position="107"/>
    </location>
</feature>
<comment type="subcellular location">
    <subcellularLocation>
        <location evidence="2">Cytoplasm</location>
    </subcellularLocation>
    <subcellularLocation>
        <location evidence="1">Nucleus</location>
    </subcellularLocation>
</comment>
<keyword evidence="6" id="KW-0805">Transcription regulation</keyword>
<feature type="region of interest" description="Disordered" evidence="9">
    <location>
        <begin position="160"/>
        <end position="186"/>
    </location>
</feature>
<dbReference type="AlphaFoldDB" id="A0A077WM29"/>
<name>A0A077WM29_9FUNG</name>
<evidence type="ECO:0000256" key="7">
    <source>
        <dbReference type="ARBA" id="ARBA00023163"/>
    </source>
</evidence>
<gene>
    <name evidence="10" type="ORF">LRAMOSA01641</name>
</gene>
<dbReference type="InterPro" id="IPR013734">
    <property type="entry name" value="TF_Nrm1/Whi5"/>
</dbReference>
<dbReference type="EMBL" id="LK023324">
    <property type="protein sequence ID" value="CDS07692.1"/>
    <property type="molecule type" value="Genomic_DNA"/>
</dbReference>
<dbReference type="Pfam" id="PF08528">
    <property type="entry name" value="Whi5"/>
    <property type="match status" value="1"/>
</dbReference>
<keyword evidence="4" id="KW-0963">Cytoplasm</keyword>
<evidence type="ECO:0000313" key="10">
    <source>
        <dbReference type="EMBL" id="CDS07692.1"/>
    </source>
</evidence>
<protein>
    <submittedName>
        <fullName evidence="10">Uncharacterized protein</fullName>
    </submittedName>
</protein>
<evidence type="ECO:0000256" key="6">
    <source>
        <dbReference type="ARBA" id="ARBA00023015"/>
    </source>
</evidence>
<evidence type="ECO:0000256" key="3">
    <source>
        <dbReference type="ARBA" id="ARBA00006922"/>
    </source>
</evidence>